<sequence>MARDISMKKAMVGIGAGLLAALAFCAMTIACISISMSDYVVVHGFNLKVVEVPENAQPEAVGGLVIAIMFGLVAIVSGALSSMIAFREFHPWAAIFPVLALLGGFALGLSQI</sequence>
<feature type="transmembrane region" description="Helical" evidence="1">
    <location>
        <begin position="61"/>
        <end position="80"/>
    </location>
</feature>
<reference evidence="2 3" key="1">
    <citation type="submission" date="2020-03" db="EMBL/GenBank/DDBJ databases">
        <title>Leucobacter sp. nov., isolated from beetles.</title>
        <authorList>
            <person name="Hyun D.-W."/>
            <person name="Bae J.-W."/>
        </authorList>
    </citation>
    <scope>NUCLEOTIDE SEQUENCE [LARGE SCALE GENOMIC DNA]</scope>
    <source>
        <strain evidence="2 3">HDW9A</strain>
    </source>
</reference>
<dbReference type="EMBL" id="CP049933">
    <property type="protein sequence ID" value="QIM19468.1"/>
    <property type="molecule type" value="Genomic_DNA"/>
</dbReference>
<proteinExistence type="predicted"/>
<keyword evidence="1" id="KW-0812">Transmembrane</keyword>
<evidence type="ECO:0000256" key="1">
    <source>
        <dbReference type="SAM" id="Phobius"/>
    </source>
</evidence>
<gene>
    <name evidence="2" type="ORF">G7066_14425</name>
</gene>
<evidence type="ECO:0000313" key="2">
    <source>
        <dbReference type="EMBL" id="QIM19468.1"/>
    </source>
</evidence>
<dbReference type="Proteomes" id="UP000503441">
    <property type="component" value="Chromosome"/>
</dbReference>
<name>A0ABX6JYR9_9MICO</name>
<feature type="transmembrane region" description="Helical" evidence="1">
    <location>
        <begin position="92"/>
        <end position="110"/>
    </location>
</feature>
<keyword evidence="1" id="KW-0472">Membrane</keyword>
<keyword evidence="3" id="KW-1185">Reference proteome</keyword>
<dbReference type="RefSeq" id="WP_166331710.1">
    <property type="nucleotide sequence ID" value="NZ_CP049933.1"/>
</dbReference>
<keyword evidence="1" id="KW-1133">Transmembrane helix</keyword>
<organism evidence="2 3">
    <name type="scientific">Leucobacter coleopterorum</name>
    <dbReference type="NCBI Taxonomy" id="2714933"/>
    <lineage>
        <taxon>Bacteria</taxon>
        <taxon>Bacillati</taxon>
        <taxon>Actinomycetota</taxon>
        <taxon>Actinomycetes</taxon>
        <taxon>Micrococcales</taxon>
        <taxon>Microbacteriaceae</taxon>
        <taxon>Leucobacter</taxon>
    </lineage>
</organism>
<evidence type="ECO:0000313" key="3">
    <source>
        <dbReference type="Proteomes" id="UP000503441"/>
    </source>
</evidence>
<accession>A0ABX6JYR9</accession>
<protein>
    <submittedName>
        <fullName evidence="2">Uncharacterized protein</fullName>
    </submittedName>
</protein>